<dbReference type="EMBL" id="JBIBEG010000001">
    <property type="protein sequence ID" value="MFF5894366.1"/>
    <property type="molecule type" value="Genomic_DNA"/>
</dbReference>
<organism evidence="1 2">
    <name type="scientific">Streptomyces argenteolus</name>
    <dbReference type="NCBI Taxonomy" id="67274"/>
    <lineage>
        <taxon>Bacteria</taxon>
        <taxon>Bacillati</taxon>
        <taxon>Actinomycetota</taxon>
        <taxon>Actinomycetes</taxon>
        <taxon>Kitasatosporales</taxon>
        <taxon>Streptomycetaceae</taxon>
        <taxon>Streptomyces</taxon>
    </lineage>
</organism>
<protein>
    <submittedName>
        <fullName evidence="1">DUF6233 domain-containing protein</fullName>
    </submittedName>
</protein>
<name>A0ABW6WXA1_9ACTN</name>
<evidence type="ECO:0000313" key="2">
    <source>
        <dbReference type="Proteomes" id="UP001602322"/>
    </source>
</evidence>
<dbReference type="Pfam" id="PF19746">
    <property type="entry name" value="DUF6233"/>
    <property type="match status" value="1"/>
</dbReference>
<keyword evidence="2" id="KW-1185">Reference proteome</keyword>
<reference evidence="1 2" key="1">
    <citation type="submission" date="2024-10" db="EMBL/GenBank/DDBJ databases">
        <title>The Natural Products Discovery Center: Release of the First 8490 Sequenced Strains for Exploring Actinobacteria Biosynthetic Diversity.</title>
        <authorList>
            <person name="Kalkreuter E."/>
            <person name="Kautsar S.A."/>
            <person name="Yang D."/>
            <person name="Bader C.D."/>
            <person name="Teijaro C.N."/>
            <person name="Fluegel L."/>
            <person name="Davis C.M."/>
            <person name="Simpson J.R."/>
            <person name="Lauterbach L."/>
            <person name="Steele A.D."/>
            <person name="Gui C."/>
            <person name="Meng S."/>
            <person name="Li G."/>
            <person name="Viehrig K."/>
            <person name="Ye F."/>
            <person name="Su P."/>
            <person name="Kiefer A.F."/>
            <person name="Nichols A."/>
            <person name="Cepeda A.J."/>
            <person name="Yan W."/>
            <person name="Fan B."/>
            <person name="Jiang Y."/>
            <person name="Adhikari A."/>
            <person name="Zheng C.-J."/>
            <person name="Schuster L."/>
            <person name="Cowan T.M."/>
            <person name="Smanski M.J."/>
            <person name="Chevrette M.G."/>
            <person name="De Carvalho L.P.S."/>
            <person name="Shen B."/>
        </authorList>
    </citation>
    <scope>NUCLEOTIDE SEQUENCE [LARGE SCALE GENOMIC DNA]</scope>
    <source>
        <strain evidence="1 2">NPDC012540</strain>
    </source>
</reference>
<accession>A0ABW6WXA1</accession>
<comment type="caution">
    <text evidence="1">The sequence shown here is derived from an EMBL/GenBank/DDBJ whole genome shotgun (WGS) entry which is preliminary data.</text>
</comment>
<dbReference type="Proteomes" id="UP001602322">
    <property type="component" value="Unassembled WGS sequence"/>
</dbReference>
<proteinExistence type="predicted"/>
<sequence>MSENMSRLDRLRIVREWQAYQLGRTDRTIAELEQREAAAARAARTLPPPEPSWKLSVLRAGAGARPDAVHTGDCGMGGGSTRPMTREQALRALTEDGIPACPYCRPDRDLGVL</sequence>
<gene>
    <name evidence="1" type="ORF">ACFY8O_00405</name>
</gene>
<dbReference type="InterPro" id="IPR046200">
    <property type="entry name" value="DUF6233"/>
</dbReference>
<dbReference type="RefSeq" id="WP_387897427.1">
    <property type="nucleotide sequence ID" value="NZ_JBIBEG010000001.1"/>
</dbReference>
<evidence type="ECO:0000313" key="1">
    <source>
        <dbReference type="EMBL" id="MFF5894366.1"/>
    </source>
</evidence>